<proteinExistence type="predicted"/>
<evidence type="ECO:0000313" key="2">
    <source>
        <dbReference type="Proteomes" id="UP000199634"/>
    </source>
</evidence>
<dbReference type="Proteomes" id="UP000199634">
    <property type="component" value="Unassembled WGS sequence"/>
</dbReference>
<dbReference type="AlphaFoldDB" id="A0A1H6MWI6"/>
<sequence>MNTISKALKKQKITISFDENIDPSKLDIKIVDGLGGWHTTIYNIFLNNELDIESLPKSKGIYKLNINYGEELTYTEFFIYLGKPDSEELQFNFYKENGRIFCKITSKLSNELNKEIVLNPFSDEMKELFEELKKMNQ</sequence>
<dbReference type="RefSeq" id="WP_091102633.1">
    <property type="nucleotide sequence ID" value="NZ_FNXE01000065.1"/>
</dbReference>
<gene>
    <name evidence="1" type="ORF">SAMN02927937_02808</name>
</gene>
<evidence type="ECO:0000313" key="1">
    <source>
        <dbReference type="EMBL" id="SEI02390.1"/>
    </source>
</evidence>
<accession>A0A1H6MWI6</accession>
<dbReference type="OrthoDB" id="1352202at2"/>
<name>A0A1H6MWI6_9FLAO</name>
<dbReference type="STRING" id="1159016.SAMN02927937_02808"/>
<keyword evidence="2" id="KW-1185">Reference proteome</keyword>
<organism evidence="1 2">
    <name type="scientific">Paenimyroides marinum</name>
    <dbReference type="NCBI Taxonomy" id="1159016"/>
    <lineage>
        <taxon>Bacteria</taxon>
        <taxon>Pseudomonadati</taxon>
        <taxon>Bacteroidota</taxon>
        <taxon>Flavobacteriia</taxon>
        <taxon>Flavobacteriales</taxon>
        <taxon>Flavobacteriaceae</taxon>
        <taxon>Paenimyroides</taxon>
    </lineage>
</organism>
<reference evidence="1 2" key="1">
    <citation type="submission" date="2016-10" db="EMBL/GenBank/DDBJ databases">
        <authorList>
            <person name="de Groot N.N."/>
        </authorList>
    </citation>
    <scope>NUCLEOTIDE SEQUENCE [LARGE SCALE GENOMIC DNA]</scope>
    <source>
        <strain evidence="1 2">CGMCC 1.10825</strain>
    </source>
</reference>
<protein>
    <submittedName>
        <fullName evidence="1">Uncharacterized protein</fullName>
    </submittedName>
</protein>
<dbReference type="EMBL" id="FNXE01000065">
    <property type="protein sequence ID" value="SEI02390.1"/>
    <property type="molecule type" value="Genomic_DNA"/>
</dbReference>